<dbReference type="Gene3D" id="3.30.950.30">
    <property type="entry name" value="Schlafen, AAA domain"/>
    <property type="match status" value="1"/>
</dbReference>
<dbReference type="KEGG" id="mhos:CXR34_08685"/>
<dbReference type="EMBL" id="CP025299">
    <property type="protein sequence ID" value="AUG29514.1"/>
    <property type="molecule type" value="Genomic_DNA"/>
</dbReference>
<gene>
    <name evidence="2" type="ORF">CXR34_08685</name>
</gene>
<dbReference type="Pfam" id="PF04326">
    <property type="entry name" value="SLFN_AlbA_2"/>
    <property type="match status" value="1"/>
</dbReference>
<dbReference type="InterPro" id="IPR038461">
    <property type="entry name" value="Schlafen_AlbA_2_dom_sf"/>
</dbReference>
<organism evidence="2 3">
    <name type="scientific">Microbacterium hominis</name>
    <dbReference type="NCBI Taxonomy" id="162426"/>
    <lineage>
        <taxon>Bacteria</taxon>
        <taxon>Bacillati</taxon>
        <taxon>Actinomycetota</taxon>
        <taxon>Actinomycetes</taxon>
        <taxon>Micrococcales</taxon>
        <taxon>Microbacteriaceae</taxon>
        <taxon>Microbacterium</taxon>
    </lineage>
</organism>
<evidence type="ECO:0000313" key="2">
    <source>
        <dbReference type="EMBL" id="AUG29514.1"/>
    </source>
</evidence>
<name>A0A2K9DUH1_9MICO</name>
<dbReference type="Proteomes" id="UP000233276">
    <property type="component" value="Chromosome"/>
</dbReference>
<dbReference type="GO" id="GO:0005524">
    <property type="term" value="F:ATP binding"/>
    <property type="evidence" value="ECO:0007669"/>
    <property type="project" value="UniProtKB-KW"/>
</dbReference>
<dbReference type="RefSeq" id="WP_016464910.1">
    <property type="nucleotide sequence ID" value="NZ_CP025299.1"/>
</dbReference>
<evidence type="ECO:0000313" key="3">
    <source>
        <dbReference type="Proteomes" id="UP000233276"/>
    </source>
</evidence>
<keyword evidence="2" id="KW-0067">ATP-binding</keyword>
<sequence length="497" mass="54925">MSLSVDLDSLKGLLARKAETDDLEFKSQWDPDQKADLIELCKDIAAMESLPDGGYIIVGVDDHGEPSGRFTAEHGRSFDEQKIRSKVASVLAEPLDIRVALHHIDDHSYLLIGVGPNRDGMRVMTKDGEYEAEKKPVRVWGAGDVFVRRGTSSMRWNQHEARGLIERMVAIRKEEWRADVLATIRAATPAFEPGGFVNINVEMPAHSFGAAVAETIRRGDRVGLDMLLRKTISRAVRVVNEIEAKDARAVASELSEQLDRLNVIAALSARYEFESAFADSMQGYREIYDAADEDFASTPRRFALGHKEILVHLYALGAVLVQDRKWAEIATVARLTPISTHNGYWKLLLRKAEVMVARAGVLEDEGRARTGVIEAAKPAAARLFELLGSGMPVELTNLLVEFDIYRGIAAANTDPTEKIGAYTNFALYNSARGEPAFLTVLDDSAARAALFNGTDAELASVYRTMDATAQREAFLFNGWDGFENAHLRQFAPEDDPS</sequence>
<proteinExistence type="predicted"/>
<protein>
    <submittedName>
        <fullName evidence="2">ATP-binding protein</fullName>
    </submittedName>
</protein>
<evidence type="ECO:0000259" key="1">
    <source>
        <dbReference type="Pfam" id="PF04326"/>
    </source>
</evidence>
<feature type="domain" description="Schlafen AlbA-2" evidence="1">
    <location>
        <begin position="19"/>
        <end position="155"/>
    </location>
</feature>
<reference evidence="2 3" key="1">
    <citation type="submission" date="2017-12" db="EMBL/GenBank/DDBJ databases">
        <title>Isolation and characterization of estrogens degradatiion strain Microbacterium hominis SJTG1.</title>
        <authorList>
            <person name="Xiong W."/>
            <person name="Yin C."/>
            <person name="Zheng D."/>
            <person name="Liang R."/>
        </authorList>
    </citation>
    <scope>NUCLEOTIDE SEQUENCE [LARGE SCALE GENOMIC DNA]</scope>
    <source>
        <strain evidence="2 3">SJTG1</strain>
    </source>
</reference>
<dbReference type="InterPro" id="IPR007421">
    <property type="entry name" value="Schlafen_AlbA_2_dom"/>
</dbReference>
<accession>A0A2K9DUH1</accession>
<keyword evidence="2" id="KW-0547">Nucleotide-binding</keyword>
<dbReference type="AlphaFoldDB" id="A0A2K9DUH1"/>